<feature type="region of interest" description="Disordered" evidence="11">
    <location>
        <begin position="453"/>
        <end position="514"/>
    </location>
</feature>
<evidence type="ECO:0000256" key="9">
    <source>
        <dbReference type="ARBA" id="ARBA00023474"/>
    </source>
</evidence>
<feature type="compositionally biased region" description="Low complexity" evidence="11">
    <location>
        <begin position="153"/>
        <end position="170"/>
    </location>
</feature>
<evidence type="ECO:0000256" key="10">
    <source>
        <dbReference type="ARBA" id="ARBA00033173"/>
    </source>
</evidence>
<evidence type="ECO:0000313" key="12">
    <source>
        <dbReference type="EMBL" id="SSX20458.1"/>
    </source>
</evidence>
<dbReference type="PANTHER" id="PTHR10126">
    <property type="entry name" value="TATA-BOX BINDING PROTEIN"/>
    <property type="match status" value="1"/>
</dbReference>
<feature type="region of interest" description="Disordered" evidence="11">
    <location>
        <begin position="143"/>
        <end position="174"/>
    </location>
</feature>
<organism evidence="12">
    <name type="scientific">Culicoides sonorensis</name>
    <name type="common">Biting midge</name>
    <dbReference type="NCBI Taxonomy" id="179676"/>
    <lineage>
        <taxon>Eukaryota</taxon>
        <taxon>Metazoa</taxon>
        <taxon>Ecdysozoa</taxon>
        <taxon>Arthropoda</taxon>
        <taxon>Hexapoda</taxon>
        <taxon>Insecta</taxon>
        <taxon>Pterygota</taxon>
        <taxon>Neoptera</taxon>
        <taxon>Endopterygota</taxon>
        <taxon>Diptera</taxon>
        <taxon>Nematocera</taxon>
        <taxon>Chironomoidea</taxon>
        <taxon>Ceratopogonidae</taxon>
        <taxon>Ceratopogoninae</taxon>
        <taxon>Culicoides</taxon>
        <taxon>Monoculicoides</taxon>
    </lineage>
</organism>
<dbReference type="FunFam" id="3.30.310.10:FF:000009">
    <property type="entry name" value="TatA box-binding protein-like protein 1"/>
    <property type="match status" value="1"/>
</dbReference>
<dbReference type="VEuPathDB" id="VectorBase:CSON001506"/>
<dbReference type="GO" id="GO:0006352">
    <property type="term" value="P:DNA-templated transcription initiation"/>
    <property type="evidence" value="ECO:0007669"/>
    <property type="project" value="InterPro"/>
</dbReference>
<gene>
    <name evidence="12" type="primary">CSON001506</name>
</gene>
<feature type="compositionally biased region" description="Polar residues" evidence="11">
    <location>
        <begin position="143"/>
        <end position="152"/>
    </location>
</feature>
<accession>A0A336M385</accession>
<protein>
    <recommendedName>
        <fullName evidence="9">TATA box-binding protein-like 1</fullName>
    </recommendedName>
    <alternativeName>
        <fullName evidence="10">TBP-like factor</fullName>
    </alternativeName>
</protein>
<dbReference type="InterPro" id="IPR015445">
    <property type="entry name" value="TBP-like"/>
</dbReference>
<dbReference type="EMBL" id="UFQT01000123">
    <property type="protein sequence ID" value="SSX20458.1"/>
    <property type="molecule type" value="Genomic_DNA"/>
</dbReference>
<evidence type="ECO:0000256" key="5">
    <source>
        <dbReference type="ARBA" id="ARBA00023015"/>
    </source>
</evidence>
<comment type="similarity">
    <text evidence="3">Belongs to the TBP family.</text>
</comment>
<comment type="subcellular location">
    <subcellularLocation>
        <location evidence="2">Cytoplasm</location>
    </subcellularLocation>
    <subcellularLocation>
        <location evidence="1">Nucleus</location>
    </subcellularLocation>
</comment>
<keyword evidence="7" id="KW-0804">Transcription</keyword>
<feature type="compositionally biased region" description="Acidic residues" evidence="11">
    <location>
        <begin position="456"/>
        <end position="468"/>
    </location>
</feature>
<evidence type="ECO:0000256" key="7">
    <source>
        <dbReference type="ARBA" id="ARBA00023163"/>
    </source>
</evidence>
<feature type="compositionally biased region" description="Acidic residues" evidence="11">
    <location>
        <begin position="500"/>
        <end position="514"/>
    </location>
</feature>
<dbReference type="InterPro" id="IPR000814">
    <property type="entry name" value="TBP"/>
</dbReference>
<keyword evidence="6" id="KW-0238">DNA-binding</keyword>
<evidence type="ECO:0000256" key="8">
    <source>
        <dbReference type="ARBA" id="ARBA00023242"/>
    </source>
</evidence>
<keyword evidence="4" id="KW-0963">Cytoplasm</keyword>
<sequence length="514" mass="56408">MYFIDVSTGMATLKTGGASAVVPQGTKLMLPHEMLTANGTAQSVIGATASPLSSGHSTTTTLLISNNHHFYHHQSSSSFHNNSSSSSSSPLHHHHHHLFNSNSNSISNSSNSSHDINSHSHLRSNSITALATTPSLITNNTFFTQNHSSTQPSSNTTTVAAATTTSSLSSGGTPNQNYLISNNNHRNIISATNATTSSSVVMSTMNTTATANTTTTTTTPKTEVKQEEILKENEENNTETSNTVVAESTEPVEEDPEIDIVINNVVCSFSVRCHLNLRTIALNGYNVEFRRENGMVTMKLRKPYTTASIWSSGKITCTGATSEDNAKVAARRYARMLQKLGFRVRFNNFRVVNVLGTCSMPWAIKITQFSERYRKEASYEPELHPGVTYKLKEPKATLKIFSTGSITVTAASVSFVQQAIEHIYPLVYEFRKKRTPDEEKKVKAHLHDPTVFDPNDLIEVDPDFDEESFTAMQPPPKKQRRPAGKAINDPNEDIMQVSDAEIDGVESDDDLYSL</sequence>
<feature type="compositionally biased region" description="Low complexity" evidence="11">
    <location>
        <begin position="73"/>
        <end position="90"/>
    </location>
</feature>
<evidence type="ECO:0000256" key="6">
    <source>
        <dbReference type="ARBA" id="ARBA00023125"/>
    </source>
</evidence>
<dbReference type="GO" id="GO:0005737">
    <property type="term" value="C:cytoplasm"/>
    <property type="evidence" value="ECO:0007669"/>
    <property type="project" value="UniProtKB-SubCell"/>
</dbReference>
<dbReference type="Gene3D" id="3.30.310.10">
    <property type="entry name" value="TATA-Binding Protein"/>
    <property type="match status" value="2"/>
</dbReference>
<feature type="compositionally biased region" description="Low complexity" evidence="11">
    <location>
        <begin position="99"/>
        <end position="115"/>
    </location>
</feature>
<dbReference type="GO" id="GO:0005634">
    <property type="term" value="C:nucleus"/>
    <property type="evidence" value="ECO:0007669"/>
    <property type="project" value="UniProtKB-SubCell"/>
</dbReference>
<proteinExistence type="inferred from homology"/>
<keyword evidence="8" id="KW-0539">Nucleus</keyword>
<evidence type="ECO:0000256" key="11">
    <source>
        <dbReference type="SAM" id="MobiDB-lite"/>
    </source>
</evidence>
<dbReference type="Pfam" id="PF00352">
    <property type="entry name" value="TBP"/>
    <property type="match status" value="2"/>
</dbReference>
<dbReference type="GO" id="GO:0003677">
    <property type="term" value="F:DNA binding"/>
    <property type="evidence" value="ECO:0007669"/>
    <property type="project" value="UniProtKB-KW"/>
</dbReference>
<evidence type="ECO:0000256" key="2">
    <source>
        <dbReference type="ARBA" id="ARBA00004496"/>
    </source>
</evidence>
<dbReference type="AlphaFoldDB" id="A0A336M385"/>
<evidence type="ECO:0000256" key="3">
    <source>
        <dbReference type="ARBA" id="ARBA00005560"/>
    </source>
</evidence>
<dbReference type="FunFam" id="3.30.310.10:FF:000005">
    <property type="entry name" value="TATA box-binding protein-like 1"/>
    <property type="match status" value="1"/>
</dbReference>
<dbReference type="InterPro" id="IPR012295">
    <property type="entry name" value="TBP_dom_sf"/>
</dbReference>
<dbReference type="SUPFAM" id="SSF55945">
    <property type="entry name" value="TATA-box binding protein-like"/>
    <property type="match status" value="2"/>
</dbReference>
<dbReference type="CDD" id="cd04517">
    <property type="entry name" value="TLF"/>
    <property type="match status" value="1"/>
</dbReference>
<dbReference type="PRINTS" id="PR00686">
    <property type="entry name" value="TIFACTORIID"/>
</dbReference>
<evidence type="ECO:0000256" key="1">
    <source>
        <dbReference type="ARBA" id="ARBA00004123"/>
    </source>
</evidence>
<feature type="region of interest" description="Disordered" evidence="11">
    <location>
        <begin position="73"/>
        <end position="120"/>
    </location>
</feature>
<name>A0A336M385_CULSO</name>
<evidence type="ECO:0000256" key="4">
    <source>
        <dbReference type="ARBA" id="ARBA00022490"/>
    </source>
</evidence>
<reference evidence="12" key="1">
    <citation type="submission" date="2018-07" db="EMBL/GenBank/DDBJ databases">
        <authorList>
            <person name="Quirk P.G."/>
            <person name="Krulwich T.A."/>
        </authorList>
    </citation>
    <scope>NUCLEOTIDE SEQUENCE</scope>
</reference>
<keyword evidence="5" id="KW-0805">Transcription regulation</keyword>